<organism evidence="1">
    <name type="scientific">marine metagenome</name>
    <dbReference type="NCBI Taxonomy" id="408172"/>
    <lineage>
        <taxon>unclassified sequences</taxon>
        <taxon>metagenomes</taxon>
        <taxon>ecological metagenomes</taxon>
    </lineage>
</organism>
<evidence type="ECO:0000313" key="1">
    <source>
        <dbReference type="EMBL" id="SVC82152.1"/>
    </source>
</evidence>
<reference evidence="1" key="1">
    <citation type="submission" date="2018-05" db="EMBL/GenBank/DDBJ databases">
        <authorList>
            <person name="Lanie J.A."/>
            <person name="Ng W.-L."/>
            <person name="Kazmierczak K.M."/>
            <person name="Andrzejewski T.M."/>
            <person name="Davidsen T.M."/>
            <person name="Wayne K.J."/>
            <person name="Tettelin H."/>
            <person name="Glass J.I."/>
            <person name="Rusch D."/>
            <person name="Podicherti R."/>
            <person name="Tsui H.-C.T."/>
            <person name="Winkler M.E."/>
        </authorList>
    </citation>
    <scope>NUCLEOTIDE SEQUENCE</scope>
</reference>
<protein>
    <submittedName>
        <fullName evidence="1">Uncharacterized protein</fullName>
    </submittedName>
</protein>
<name>A0A382QC69_9ZZZZ</name>
<proteinExistence type="predicted"/>
<dbReference type="EMBL" id="UINC01112898">
    <property type="protein sequence ID" value="SVC82152.1"/>
    <property type="molecule type" value="Genomic_DNA"/>
</dbReference>
<accession>A0A382QC69</accession>
<dbReference type="AlphaFoldDB" id="A0A382QC69"/>
<feature type="non-terminal residue" evidence="1">
    <location>
        <position position="24"/>
    </location>
</feature>
<sequence>MKKIFTIDIHTHILPKDIPNFNKQ</sequence>
<gene>
    <name evidence="1" type="ORF">METZ01_LOCUS335006</name>
</gene>